<evidence type="ECO:0000313" key="1">
    <source>
        <dbReference type="Proteomes" id="UP001515500"/>
    </source>
</evidence>
<dbReference type="Gene3D" id="1.25.40.10">
    <property type="entry name" value="Tetratricopeptide repeat domain"/>
    <property type="match status" value="1"/>
</dbReference>
<reference evidence="2" key="1">
    <citation type="submission" date="2025-08" db="UniProtKB">
        <authorList>
            <consortium name="RefSeq"/>
        </authorList>
    </citation>
    <scope>IDENTIFICATION</scope>
</reference>
<dbReference type="Proteomes" id="UP001515500">
    <property type="component" value="Chromosome 11"/>
</dbReference>
<dbReference type="RefSeq" id="XP_039134895.1">
    <property type="nucleotide sequence ID" value="XM_039278961.1"/>
</dbReference>
<organism evidence="1 2">
    <name type="scientific">Dioscorea cayennensis subsp. rotundata</name>
    <name type="common">White Guinea yam</name>
    <name type="synonym">Dioscorea rotundata</name>
    <dbReference type="NCBI Taxonomy" id="55577"/>
    <lineage>
        <taxon>Eukaryota</taxon>
        <taxon>Viridiplantae</taxon>
        <taxon>Streptophyta</taxon>
        <taxon>Embryophyta</taxon>
        <taxon>Tracheophyta</taxon>
        <taxon>Spermatophyta</taxon>
        <taxon>Magnoliopsida</taxon>
        <taxon>Liliopsida</taxon>
        <taxon>Dioscoreales</taxon>
        <taxon>Dioscoreaceae</taxon>
        <taxon>Dioscorea</taxon>
    </lineage>
</organism>
<evidence type="ECO:0000313" key="2">
    <source>
        <dbReference type="RefSeq" id="XP_039134895.1"/>
    </source>
</evidence>
<protein>
    <submittedName>
        <fullName evidence="2">Uncharacterized protein LOC120272198</fullName>
    </submittedName>
</protein>
<name>A0AB40C4Z0_DIOCR</name>
<gene>
    <name evidence="2" type="primary">LOC120272198</name>
</gene>
<dbReference type="GeneID" id="120272198"/>
<dbReference type="AlphaFoldDB" id="A0AB40C4Z0"/>
<proteinExistence type="predicted"/>
<keyword evidence="1" id="KW-1185">Reference proteome</keyword>
<sequence length="195" mass="21677">MPSHSDHCFSFFASLLRRGLPSVALSVRYASSSSVGLPMDPARLLRTFLSSCRFTKASQVFLSFTSLSISDPSLLDSMILYYCKLRDLPQAQSHFKSIIQLETLPSLVSYGTLLRLLCVKEQLSHSLTGFLHGQSWCSPACILLSCFDYSVVLRGYLNEACFLFDVMLGDSIRPSLPLLKSLAYGFLQKAENVGR</sequence>
<accession>A0AB40C4Z0</accession>
<dbReference type="InterPro" id="IPR011990">
    <property type="entry name" value="TPR-like_helical_dom_sf"/>
</dbReference>